<feature type="domain" description="CMP/dCMP-type deaminase" evidence="2">
    <location>
        <begin position="36"/>
        <end position="176"/>
    </location>
</feature>
<dbReference type="InterPro" id="IPR002125">
    <property type="entry name" value="CMP_dCMP_dom"/>
</dbReference>
<name>A0A165H736_EXIGL</name>
<keyword evidence="4" id="KW-1185">Reference proteome</keyword>
<dbReference type="PANTHER" id="PTHR11079:SF203">
    <property type="entry name" value="CMP_DCMP-TYPE DEAMINASE DOMAIN-CONTAINING PROTEIN"/>
    <property type="match status" value="1"/>
</dbReference>
<dbReference type="InParanoid" id="A0A165H736"/>
<dbReference type="OrthoDB" id="408702at2759"/>
<dbReference type="PANTHER" id="PTHR11079">
    <property type="entry name" value="CYTOSINE DEAMINASE FAMILY MEMBER"/>
    <property type="match status" value="1"/>
</dbReference>
<feature type="signal peptide" evidence="1">
    <location>
        <begin position="1"/>
        <end position="24"/>
    </location>
</feature>
<evidence type="ECO:0000259" key="2">
    <source>
        <dbReference type="PROSITE" id="PS51747"/>
    </source>
</evidence>
<protein>
    <submittedName>
        <fullName evidence="3">Cytidine deaminase-like protein</fullName>
    </submittedName>
</protein>
<accession>A0A165H736</accession>
<evidence type="ECO:0000313" key="3">
    <source>
        <dbReference type="EMBL" id="KZV91545.1"/>
    </source>
</evidence>
<keyword evidence="1" id="KW-0732">Signal</keyword>
<dbReference type="GO" id="GO:0052717">
    <property type="term" value="F:tRNA-specific adenosine-34 deaminase activity"/>
    <property type="evidence" value="ECO:0007669"/>
    <property type="project" value="TreeGrafter"/>
</dbReference>
<dbReference type="STRING" id="1314781.A0A165H736"/>
<dbReference type="Pfam" id="PF00383">
    <property type="entry name" value="dCMP_cyt_deam_1"/>
    <property type="match status" value="1"/>
</dbReference>
<sequence>MLGAIIATLFLGAFAFADVRTTLARPDAAINSIPFSTRAFWMRQVNAILVQSGSPCPFSAFASVIVNHTAPGLGTLVCTGVNSNRQTGDPTLHGEIAAIQNCSKVLTDPAGEFRFTPTQALNAFSQLSLYTNAESCSMCASAIRWSSFREYIFGTSIETLITAGWGQIRISSFEVFQQSFELPSPARLLGNVLTNETDPLLTWQFNPDAPCPSGCARTRTGSCGPSLV</sequence>
<evidence type="ECO:0000313" key="4">
    <source>
        <dbReference type="Proteomes" id="UP000077266"/>
    </source>
</evidence>
<dbReference type="AlphaFoldDB" id="A0A165H736"/>
<feature type="chain" id="PRO_5007858516" evidence="1">
    <location>
        <begin position="25"/>
        <end position="228"/>
    </location>
</feature>
<proteinExistence type="predicted"/>
<evidence type="ECO:0000256" key="1">
    <source>
        <dbReference type="SAM" id="SignalP"/>
    </source>
</evidence>
<dbReference type="InterPro" id="IPR016193">
    <property type="entry name" value="Cytidine_deaminase-like"/>
</dbReference>
<dbReference type="Proteomes" id="UP000077266">
    <property type="component" value="Unassembled WGS sequence"/>
</dbReference>
<dbReference type="EMBL" id="KV426025">
    <property type="protein sequence ID" value="KZV91545.1"/>
    <property type="molecule type" value="Genomic_DNA"/>
</dbReference>
<reference evidence="3 4" key="1">
    <citation type="journal article" date="2016" name="Mol. Biol. Evol.">
        <title>Comparative Genomics of Early-Diverging Mushroom-Forming Fungi Provides Insights into the Origins of Lignocellulose Decay Capabilities.</title>
        <authorList>
            <person name="Nagy L.G."/>
            <person name="Riley R."/>
            <person name="Tritt A."/>
            <person name="Adam C."/>
            <person name="Daum C."/>
            <person name="Floudas D."/>
            <person name="Sun H."/>
            <person name="Yadav J.S."/>
            <person name="Pangilinan J."/>
            <person name="Larsson K.H."/>
            <person name="Matsuura K."/>
            <person name="Barry K."/>
            <person name="Labutti K."/>
            <person name="Kuo R."/>
            <person name="Ohm R.A."/>
            <person name="Bhattacharya S.S."/>
            <person name="Shirouzu T."/>
            <person name="Yoshinaga Y."/>
            <person name="Martin F.M."/>
            <person name="Grigoriev I.V."/>
            <person name="Hibbett D.S."/>
        </authorList>
    </citation>
    <scope>NUCLEOTIDE SEQUENCE [LARGE SCALE GENOMIC DNA]</scope>
    <source>
        <strain evidence="3 4">HHB12029</strain>
    </source>
</reference>
<gene>
    <name evidence="3" type="ORF">EXIGLDRAFT_769789</name>
</gene>
<organism evidence="3 4">
    <name type="scientific">Exidia glandulosa HHB12029</name>
    <dbReference type="NCBI Taxonomy" id="1314781"/>
    <lineage>
        <taxon>Eukaryota</taxon>
        <taxon>Fungi</taxon>
        <taxon>Dikarya</taxon>
        <taxon>Basidiomycota</taxon>
        <taxon>Agaricomycotina</taxon>
        <taxon>Agaricomycetes</taxon>
        <taxon>Auriculariales</taxon>
        <taxon>Exidiaceae</taxon>
        <taxon>Exidia</taxon>
    </lineage>
</organism>
<dbReference type="CDD" id="cd01285">
    <property type="entry name" value="nucleoside_deaminase"/>
    <property type="match status" value="1"/>
</dbReference>
<dbReference type="Gene3D" id="3.40.140.10">
    <property type="entry name" value="Cytidine Deaminase, domain 2"/>
    <property type="match status" value="1"/>
</dbReference>
<dbReference type="GO" id="GO:0002100">
    <property type="term" value="P:tRNA wobble adenosine to inosine editing"/>
    <property type="evidence" value="ECO:0007669"/>
    <property type="project" value="TreeGrafter"/>
</dbReference>
<dbReference type="SUPFAM" id="SSF53927">
    <property type="entry name" value="Cytidine deaminase-like"/>
    <property type="match status" value="1"/>
</dbReference>
<dbReference type="PROSITE" id="PS51747">
    <property type="entry name" value="CYT_DCMP_DEAMINASES_2"/>
    <property type="match status" value="1"/>
</dbReference>